<name>A0ABV9TS40_9ACTN</name>
<keyword evidence="3" id="KW-1185">Reference proteome</keyword>
<keyword evidence="1" id="KW-0472">Membrane</keyword>
<evidence type="ECO:0000313" key="2">
    <source>
        <dbReference type="EMBL" id="MFC4906905.1"/>
    </source>
</evidence>
<dbReference type="Proteomes" id="UP001595872">
    <property type="component" value="Unassembled WGS sequence"/>
</dbReference>
<comment type="caution">
    <text evidence="2">The sequence shown here is derived from an EMBL/GenBank/DDBJ whole genome shotgun (WGS) entry which is preliminary data.</text>
</comment>
<sequence>MLTTVQIMGLLLAASIALHIATITALVARRTGAGAANAVLTGAGAAATSLGLYFAALAAYH</sequence>
<reference evidence="3" key="1">
    <citation type="journal article" date="2019" name="Int. J. Syst. Evol. Microbiol.">
        <title>The Global Catalogue of Microorganisms (GCM) 10K type strain sequencing project: providing services to taxonomists for standard genome sequencing and annotation.</title>
        <authorList>
            <consortium name="The Broad Institute Genomics Platform"/>
            <consortium name="The Broad Institute Genome Sequencing Center for Infectious Disease"/>
            <person name="Wu L."/>
            <person name="Ma J."/>
        </authorList>
    </citation>
    <scope>NUCLEOTIDE SEQUENCE [LARGE SCALE GENOMIC DNA]</scope>
    <source>
        <strain evidence="3">KLKA75</strain>
    </source>
</reference>
<dbReference type="RefSeq" id="WP_378252646.1">
    <property type="nucleotide sequence ID" value="NZ_JBHSIT010000002.1"/>
</dbReference>
<evidence type="ECO:0000256" key="1">
    <source>
        <dbReference type="SAM" id="Phobius"/>
    </source>
</evidence>
<accession>A0ABV9TS40</accession>
<feature type="transmembrane region" description="Helical" evidence="1">
    <location>
        <begin position="6"/>
        <end position="27"/>
    </location>
</feature>
<feature type="transmembrane region" description="Helical" evidence="1">
    <location>
        <begin position="39"/>
        <end position="60"/>
    </location>
</feature>
<organism evidence="2 3">
    <name type="scientific">Actinomadura gamaensis</name>
    <dbReference type="NCBI Taxonomy" id="1763541"/>
    <lineage>
        <taxon>Bacteria</taxon>
        <taxon>Bacillati</taxon>
        <taxon>Actinomycetota</taxon>
        <taxon>Actinomycetes</taxon>
        <taxon>Streptosporangiales</taxon>
        <taxon>Thermomonosporaceae</taxon>
        <taxon>Actinomadura</taxon>
    </lineage>
</organism>
<dbReference type="EMBL" id="JBHSIT010000002">
    <property type="protein sequence ID" value="MFC4906905.1"/>
    <property type="molecule type" value="Genomic_DNA"/>
</dbReference>
<keyword evidence="1" id="KW-1133">Transmembrane helix</keyword>
<keyword evidence="1" id="KW-0812">Transmembrane</keyword>
<protein>
    <submittedName>
        <fullName evidence="2">Uncharacterized protein</fullName>
    </submittedName>
</protein>
<evidence type="ECO:0000313" key="3">
    <source>
        <dbReference type="Proteomes" id="UP001595872"/>
    </source>
</evidence>
<gene>
    <name evidence="2" type="ORF">ACFPCY_06225</name>
</gene>
<proteinExistence type="predicted"/>